<dbReference type="InterPro" id="IPR051675">
    <property type="entry name" value="Endo/Exo/Phosphatase_dom_1"/>
</dbReference>
<dbReference type="SUPFAM" id="SSF47781">
    <property type="entry name" value="RuvA domain 2-like"/>
    <property type="match status" value="1"/>
</dbReference>
<dbReference type="GO" id="GO:0015627">
    <property type="term" value="C:type II protein secretion system complex"/>
    <property type="evidence" value="ECO:0007669"/>
    <property type="project" value="TreeGrafter"/>
</dbReference>
<protein>
    <submittedName>
        <fullName evidence="2">Helix-hairpin-helix domain-containing protein</fullName>
    </submittedName>
</protein>
<name>A0AAJ6M3E9_9PSED</name>
<evidence type="ECO:0000313" key="2">
    <source>
        <dbReference type="EMBL" id="WNC11797.1"/>
    </source>
</evidence>
<dbReference type="AlphaFoldDB" id="A0AAJ6M3E9"/>
<feature type="signal peptide" evidence="1">
    <location>
        <begin position="1"/>
        <end position="28"/>
    </location>
</feature>
<dbReference type="Pfam" id="PF12836">
    <property type="entry name" value="HHH_3"/>
    <property type="match status" value="1"/>
</dbReference>
<dbReference type="PANTHER" id="PTHR21180:SF32">
    <property type="entry name" value="ENDONUCLEASE_EXONUCLEASE_PHOSPHATASE FAMILY DOMAIN-CONTAINING PROTEIN 1"/>
    <property type="match status" value="1"/>
</dbReference>
<evidence type="ECO:0000256" key="1">
    <source>
        <dbReference type="SAM" id="SignalP"/>
    </source>
</evidence>
<keyword evidence="1" id="KW-0732">Signal</keyword>
<dbReference type="InterPro" id="IPR004509">
    <property type="entry name" value="Competence_ComEA_HhH"/>
</dbReference>
<dbReference type="NCBIfam" id="TIGR00426">
    <property type="entry name" value="competence protein ComEA helix-hairpin-helix repeat region"/>
    <property type="match status" value="1"/>
</dbReference>
<dbReference type="Gene3D" id="1.10.150.280">
    <property type="entry name" value="AF1531-like domain"/>
    <property type="match status" value="1"/>
</dbReference>
<dbReference type="GO" id="GO:0015628">
    <property type="term" value="P:protein secretion by the type II secretion system"/>
    <property type="evidence" value="ECO:0007669"/>
    <property type="project" value="TreeGrafter"/>
</dbReference>
<sequence length="106" mass="11051">MPGISLPALALVALACIGGAFGTTPATAATTSSRAMQVDLPSQVNLNTADAETLRKVLSGVGRTKAAAIVEHRQTYGPFESVDELLEVTGIGKTLLDRNRDKLTVE</sequence>
<dbReference type="InterPro" id="IPR010994">
    <property type="entry name" value="RuvA_2-like"/>
</dbReference>
<feature type="chain" id="PRO_5042570586" evidence="1">
    <location>
        <begin position="29"/>
        <end position="106"/>
    </location>
</feature>
<dbReference type="Proteomes" id="UP001258207">
    <property type="component" value="Chromosome"/>
</dbReference>
<evidence type="ECO:0000313" key="3">
    <source>
        <dbReference type="Proteomes" id="UP001258207"/>
    </source>
</evidence>
<reference evidence="2" key="1">
    <citation type="submission" date="2023-09" db="EMBL/GenBank/DDBJ databases">
        <title>First report of Pseudomonas coleopterorum DJ13 causing leaf spot on Rhododendron pulchrum Sweet in China.</title>
        <authorList>
            <person name="Zhang Y."/>
        </authorList>
    </citation>
    <scope>NUCLEOTIDE SEQUENCE</scope>
    <source>
        <strain evidence="2">DJ13</strain>
    </source>
</reference>
<dbReference type="RefSeq" id="WP_310793027.1">
    <property type="nucleotide sequence ID" value="NZ_CP134081.1"/>
</dbReference>
<dbReference type="PANTHER" id="PTHR21180">
    <property type="entry name" value="ENDONUCLEASE/EXONUCLEASE/PHOSPHATASE FAMILY DOMAIN-CONTAINING PROTEIN 1"/>
    <property type="match status" value="1"/>
</dbReference>
<gene>
    <name evidence="2" type="ORF">RI108_10450</name>
</gene>
<dbReference type="EMBL" id="CP134081">
    <property type="protein sequence ID" value="WNC11797.1"/>
    <property type="molecule type" value="Genomic_DNA"/>
</dbReference>
<accession>A0AAJ6M3E9</accession>
<organism evidence="2 3">
    <name type="scientific">Pseudomonas coleopterorum</name>
    <dbReference type="NCBI Taxonomy" id="1605838"/>
    <lineage>
        <taxon>Bacteria</taxon>
        <taxon>Pseudomonadati</taxon>
        <taxon>Pseudomonadota</taxon>
        <taxon>Gammaproteobacteria</taxon>
        <taxon>Pseudomonadales</taxon>
        <taxon>Pseudomonadaceae</taxon>
        <taxon>Pseudomonas</taxon>
    </lineage>
</organism>
<proteinExistence type="predicted"/>